<feature type="transmembrane region" description="Helical" evidence="1">
    <location>
        <begin position="6"/>
        <end position="25"/>
    </location>
</feature>
<evidence type="ECO:0000313" key="3">
    <source>
        <dbReference type="Proteomes" id="UP000439522"/>
    </source>
</evidence>
<name>A0A6I4TF36_9SPHN</name>
<organism evidence="2 3">
    <name type="scientific">Tsuneonella aeria</name>
    <dbReference type="NCBI Taxonomy" id="1837929"/>
    <lineage>
        <taxon>Bacteria</taxon>
        <taxon>Pseudomonadati</taxon>
        <taxon>Pseudomonadota</taxon>
        <taxon>Alphaproteobacteria</taxon>
        <taxon>Sphingomonadales</taxon>
        <taxon>Erythrobacteraceae</taxon>
        <taxon>Tsuneonella</taxon>
    </lineage>
</organism>
<keyword evidence="3" id="KW-1185">Reference proteome</keyword>
<dbReference type="EMBL" id="WTZA01000001">
    <property type="protein sequence ID" value="MXO75344.1"/>
    <property type="molecule type" value="Genomic_DNA"/>
</dbReference>
<keyword evidence="1" id="KW-1133">Transmembrane helix</keyword>
<comment type="caution">
    <text evidence="2">The sequence shown here is derived from an EMBL/GenBank/DDBJ whole genome shotgun (WGS) entry which is preliminary data.</text>
</comment>
<keyword evidence="1" id="KW-0812">Transmembrane</keyword>
<protein>
    <submittedName>
        <fullName evidence="2">Uncharacterized protein</fullName>
    </submittedName>
</protein>
<evidence type="ECO:0000313" key="2">
    <source>
        <dbReference type="EMBL" id="MXO75344.1"/>
    </source>
</evidence>
<sequence length="87" mass="10211">MDPVLRTSLIVFAAVLLKSVILGWWERFRTEKANQPIRMRLRAGRYVAWGPVQKVQHYGWRLTQLWLVYIAVLLALLTYTKLIGPIF</sequence>
<dbReference type="AlphaFoldDB" id="A0A6I4TF36"/>
<keyword evidence="1" id="KW-0472">Membrane</keyword>
<reference evidence="2 3" key="1">
    <citation type="submission" date="2019-12" db="EMBL/GenBank/DDBJ databases">
        <title>Genomic-based taxomic classification of the family Erythrobacteraceae.</title>
        <authorList>
            <person name="Xu L."/>
        </authorList>
    </citation>
    <scope>NUCLEOTIDE SEQUENCE [LARGE SCALE GENOMIC DNA]</scope>
    <source>
        <strain evidence="2 3">100921-2</strain>
    </source>
</reference>
<gene>
    <name evidence="2" type="ORF">GRI40_08975</name>
</gene>
<dbReference type="Proteomes" id="UP000439522">
    <property type="component" value="Unassembled WGS sequence"/>
</dbReference>
<evidence type="ECO:0000256" key="1">
    <source>
        <dbReference type="SAM" id="Phobius"/>
    </source>
</evidence>
<dbReference type="RefSeq" id="WP_160610994.1">
    <property type="nucleotide sequence ID" value="NZ_WTZA01000001.1"/>
</dbReference>
<accession>A0A6I4TF36</accession>
<proteinExistence type="predicted"/>
<feature type="transmembrane region" description="Helical" evidence="1">
    <location>
        <begin position="66"/>
        <end position="84"/>
    </location>
</feature>